<proteinExistence type="predicted"/>
<gene>
    <name evidence="1" type="ORF">B0T14DRAFT_568194</name>
</gene>
<dbReference type="AlphaFoldDB" id="A0AA39WJN5"/>
<dbReference type="EMBL" id="JAULSU010000005">
    <property type="protein sequence ID" value="KAK0616604.1"/>
    <property type="molecule type" value="Genomic_DNA"/>
</dbReference>
<evidence type="ECO:0000313" key="2">
    <source>
        <dbReference type="Proteomes" id="UP001175000"/>
    </source>
</evidence>
<sequence>MPADGTAWLVLGCNFGNEGELLDEDDYDATGIWVVDRVPPSAPQPEVQRFMLQVADALRQANIFPRSISTEFGSDGNWFSHISSQQRQQIVSWAQVVERSMRVETIRWSHSNLMAAILWGRIDGVSEAERYIRGEFMPNLLNAPEFPNEYAAARDNDRGMLRTWQMGYGI</sequence>
<evidence type="ECO:0000313" key="1">
    <source>
        <dbReference type="EMBL" id="KAK0616604.1"/>
    </source>
</evidence>
<accession>A0AA39WJN5</accession>
<keyword evidence="2" id="KW-1185">Reference proteome</keyword>
<comment type="caution">
    <text evidence="1">The sequence shown here is derived from an EMBL/GenBank/DDBJ whole genome shotgun (WGS) entry which is preliminary data.</text>
</comment>
<organism evidence="1 2">
    <name type="scientific">Immersiella caudata</name>
    <dbReference type="NCBI Taxonomy" id="314043"/>
    <lineage>
        <taxon>Eukaryota</taxon>
        <taxon>Fungi</taxon>
        <taxon>Dikarya</taxon>
        <taxon>Ascomycota</taxon>
        <taxon>Pezizomycotina</taxon>
        <taxon>Sordariomycetes</taxon>
        <taxon>Sordariomycetidae</taxon>
        <taxon>Sordariales</taxon>
        <taxon>Lasiosphaeriaceae</taxon>
        <taxon>Immersiella</taxon>
    </lineage>
</organism>
<name>A0AA39WJN5_9PEZI</name>
<dbReference type="Proteomes" id="UP001175000">
    <property type="component" value="Unassembled WGS sequence"/>
</dbReference>
<reference evidence="1" key="1">
    <citation type="submission" date="2023-06" db="EMBL/GenBank/DDBJ databases">
        <title>Genome-scale phylogeny and comparative genomics of the fungal order Sordariales.</title>
        <authorList>
            <consortium name="Lawrence Berkeley National Laboratory"/>
            <person name="Hensen N."/>
            <person name="Bonometti L."/>
            <person name="Westerberg I."/>
            <person name="Brannstrom I.O."/>
            <person name="Guillou S."/>
            <person name="Cros-Aarteil S."/>
            <person name="Calhoun S."/>
            <person name="Haridas S."/>
            <person name="Kuo A."/>
            <person name="Mondo S."/>
            <person name="Pangilinan J."/>
            <person name="Riley R."/>
            <person name="Labutti K."/>
            <person name="Andreopoulos B."/>
            <person name="Lipzen A."/>
            <person name="Chen C."/>
            <person name="Yanf M."/>
            <person name="Daum C."/>
            <person name="Ng V."/>
            <person name="Clum A."/>
            <person name="Steindorff A."/>
            <person name="Ohm R."/>
            <person name="Martin F."/>
            <person name="Silar P."/>
            <person name="Natvig D."/>
            <person name="Lalanne C."/>
            <person name="Gautier V."/>
            <person name="Ament-Velasquez S.L."/>
            <person name="Kruys A."/>
            <person name="Hutchinson M.I."/>
            <person name="Powell A.J."/>
            <person name="Barry K."/>
            <person name="Miller A.N."/>
            <person name="Grigoriev I.V."/>
            <person name="Debuchy R."/>
            <person name="Gladieux P."/>
            <person name="Thoren M.H."/>
            <person name="Johannesson H."/>
        </authorList>
    </citation>
    <scope>NUCLEOTIDE SEQUENCE</scope>
    <source>
        <strain evidence="1">CBS 606.72</strain>
    </source>
</reference>
<protein>
    <submittedName>
        <fullName evidence="1">Uncharacterized protein</fullName>
    </submittedName>
</protein>